<name>A0A9P7YG56_9HELO</name>
<feature type="region of interest" description="Disordered" evidence="1">
    <location>
        <begin position="140"/>
        <end position="159"/>
    </location>
</feature>
<dbReference type="Gene3D" id="3.30.450.30">
    <property type="entry name" value="Dynein light chain 2a, cytoplasmic"/>
    <property type="match status" value="1"/>
</dbReference>
<organism evidence="2 3">
    <name type="scientific">Amylocarpus encephaloides</name>
    <dbReference type="NCBI Taxonomy" id="45428"/>
    <lineage>
        <taxon>Eukaryota</taxon>
        <taxon>Fungi</taxon>
        <taxon>Dikarya</taxon>
        <taxon>Ascomycota</taxon>
        <taxon>Pezizomycotina</taxon>
        <taxon>Leotiomycetes</taxon>
        <taxon>Helotiales</taxon>
        <taxon>Helotiales incertae sedis</taxon>
        <taxon>Amylocarpus</taxon>
    </lineage>
</organism>
<dbReference type="Proteomes" id="UP000824998">
    <property type="component" value="Unassembled WGS sequence"/>
</dbReference>
<proteinExistence type="predicted"/>
<dbReference type="OrthoDB" id="271745at2759"/>
<dbReference type="EMBL" id="MU251550">
    <property type="protein sequence ID" value="KAG9232398.1"/>
    <property type="molecule type" value="Genomic_DNA"/>
</dbReference>
<comment type="caution">
    <text evidence="2">The sequence shown here is derived from an EMBL/GenBank/DDBJ whole genome shotgun (WGS) entry which is preliminary data.</text>
</comment>
<evidence type="ECO:0000256" key="1">
    <source>
        <dbReference type="SAM" id="MobiDB-lite"/>
    </source>
</evidence>
<dbReference type="AlphaFoldDB" id="A0A9P7YG56"/>
<reference evidence="2" key="1">
    <citation type="journal article" date="2021" name="IMA Fungus">
        <title>Genomic characterization of three marine fungi, including Emericellopsis atlantica sp. nov. with signatures of a generalist lifestyle and marine biomass degradation.</title>
        <authorList>
            <person name="Hagestad O.C."/>
            <person name="Hou L."/>
            <person name="Andersen J.H."/>
            <person name="Hansen E.H."/>
            <person name="Altermark B."/>
            <person name="Li C."/>
            <person name="Kuhnert E."/>
            <person name="Cox R.J."/>
            <person name="Crous P.W."/>
            <person name="Spatafora J.W."/>
            <person name="Lail K."/>
            <person name="Amirebrahimi M."/>
            <person name="Lipzen A."/>
            <person name="Pangilinan J."/>
            <person name="Andreopoulos W."/>
            <person name="Hayes R.D."/>
            <person name="Ng V."/>
            <person name="Grigoriev I.V."/>
            <person name="Jackson S.A."/>
            <person name="Sutton T.D.S."/>
            <person name="Dobson A.D.W."/>
            <person name="Rama T."/>
        </authorList>
    </citation>
    <scope>NUCLEOTIDE SEQUENCE</scope>
    <source>
        <strain evidence="2">TRa018bII</strain>
    </source>
</reference>
<accession>A0A9P7YG56</accession>
<sequence>MLLTKPLTTFLSQNTSPQLPTLLLVSPDGKLLSSSSPLSASLLRTQSTAACSLWNIYKPFQTTSNLISSALSSQDTSSSAAQKGSDLNSITIQLAYGIMVIRALSCGLIFVAIGPTAHPHPSSSGLYSHSHTLLTPKILPTPDSPPSSPMPQHEGHEELGERVVSGAGSVTSSATGARIQASILGVKRQADEVGIWLEDKLQGFMLSSAEGR</sequence>
<protein>
    <submittedName>
        <fullName evidence="2">Uncharacterized protein</fullName>
    </submittedName>
</protein>
<gene>
    <name evidence="2" type="ORF">BJ875DRAFT_380760</name>
</gene>
<evidence type="ECO:0000313" key="3">
    <source>
        <dbReference type="Proteomes" id="UP000824998"/>
    </source>
</evidence>
<keyword evidence="3" id="KW-1185">Reference proteome</keyword>
<evidence type="ECO:0000313" key="2">
    <source>
        <dbReference type="EMBL" id="KAG9232398.1"/>
    </source>
</evidence>